<keyword evidence="6 9" id="KW-0067">ATP-binding</keyword>
<dbReference type="InterPro" id="IPR050388">
    <property type="entry name" value="ABC_Ni/Peptide_Import"/>
</dbReference>
<dbReference type="Pfam" id="PF08352">
    <property type="entry name" value="oligo_HPY"/>
    <property type="match status" value="1"/>
</dbReference>
<gene>
    <name evidence="9" type="ORF">K1Y72_13470</name>
</gene>
<dbReference type="PANTHER" id="PTHR43297">
    <property type="entry name" value="OLIGOPEPTIDE TRANSPORT ATP-BINDING PROTEIN APPD"/>
    <property type="match status" value="1"/>
</dbReference>
<dbReference type="SMART" id="SM00382">
    <property type="entry name" value="AAA"/>
    <property type="match status" value="1"/>
</dbReference>
<evidence type="ECO:0000313" key="9">
    <source>
        <dbReference type="EMBL" id="MBW8483389.1"/>
    </source>
</evidence>
<dbReference type="PROSITE" id="PS50893">
    <property type="entry name" value="ABC_TRANSPORTER_2"/>
    <property type="match status" value="1"/>
</dbReference>
<evidence type="ECO:0000256" key="4">
    <source>
        <dbReference type="ARBA" id="ARBA00022475"/>
    </source>
</evidence>
<dbReference type="Pfam" id="PF00005">
    <property type="entry name" value="ABC_tran"/>
    <property type="match status" value="1"/>
</dbReference>
<dbReference type="Gene3D" id="3.40.50.300">
    <property type="entry name" value="P-loop containing nucleotide triphosphate hydrolases"/>
    <property type="match status" value="1"/>
</dbReference>
<comment type="subcellular location">
    <subcellularLocation>
        <location evidence="1">Cell membrane</location>
        <topology evidence="1">Peripheral membrane protein</topology>
    </subcellularLocation>
</comment>
<dbReference type="SUPFAM" id="SSF52540">
    <property type="entry name" value="P-loop containing nucleoside triphosphate hydrolases"/>
    <property type="match status" value="1"/>
</dbReference>
<proteinExistence type="inferred from homology"/>
<dbReference type="Proteomes" id="UP000774570">
    <property type="component" value="Unassembled WGS sequence"/>
</dbReference>
<dbReference type="PANTHER" id="PTHR43297:SF2">
    <property type="entry name" value="DIPEPTIDE TRANSPORT ATP-BINDING PROTEIN DPPD"/>
    <property type="match status" value="1"/>
</dbReference>
<evidence type="ECO:0000256" key="2">
    <source>
        <dbReference type="ARBA" id="ARBA00005417"/>
    </source>
</evidence>
<keyword evidence="7" id="KW-0472">Membrane</keyword>
<dbReference type="CDD" id="cd03257">
    <property type="entry name" value="ABC_NikE_OppD_transporters"/>
    <property type="match status" value="1"/>
</dbReference>
<reference evidence="9 10" key="1">
    <citation type="submission" date="2021-07" db="EMBL/GenBank/DDBJ databases">
        <title>Actinomadura sp. PM05-2 isolated from lichen.</title>
        <authorList>
            <person name="Somphong A."/>
            <person name="Phongsopitanun W."/>
            <person name="Tanasupawat S."/>
            <person name="Peongsungnone V."/>
        </authorList>
    </citation>
    <scope>NUCLEOTIDE SEQUENCE [LARGE SCALE GENOMIC DNA]</scope>
    <source>
        <strain evidence="9 10">PM05-2</strain>
    </source>
</reference>
<evidence type="ECO:0000256" key="3">
    <source>
        <dbReference type="ARBA" id="ARBA00022448"/>
    </source>
</evidence>
<dbReference type="PROSITE" id="PS00211">
    <property type="entry name" value="ABC_TRANSPORTER_1"/>
    <property type="match status" value="1"/>
</dbReference>
<dbReference type="NCBIfam" id="TIGR01727">
    <property type="entry name" value="oligo_HPY"/>
    <property type="match status" value="1"/>
</dbReference>
<dbReference type="InterPro" id="IPR003593">
    <property type="entry name" value="AAA+_ATPase"/>
</dbReference>
<dbReference type="InterPro" id="IPR003439">
    <property type="entry name" value="ABC_transporter-like_ATP-bd"/>
</dbReference>
<dbReference type="InterPro" id="IPR017871">
    <property type="entry name" value="ABC_transporter-like_CS"/>
</dbReference>
<comment type="caution">
    <text evidence="9">The sequence shown here is derived from an EMBL/GenBank/DDBJ whole genome shotgun (WGS) entry which is preliminary data.</text>
</comment>
<evidence type="ECO:0000313" key="10">
    <source>
        <dbReference type="Proteomes" id="UP000774570"/>
    </source>
</evidence>
<evidence type="ECO:0000259" key="8">
    <source>
        <dbReference type="PROSITE" id="PS50893"/>
    </source>
</evidence>
<organism evidence="9 10">
    <name type="scientific">Actinomadura parmotrematis</name>
    <dbReference type="NCBI Taxonomy" id="2864039"/>
    <lineage>
        <taxon>Bacteria</taxon>
        <taxon>Bacillati</taxon>
        <taxon>Actinomycetota</taxon>
        <taxon>Actinomycetes</taxon>
        <taxon>Streptosporangiales</taxon>
        <taxon>Thermomonosporaceae</taxon>
        <taxon>Actinomadura</taxon>
    </lineage>
</organism>
<evidence type="ECO:0000256" key="7">
    <source>
        <dbReference type="ARBA" id="ARBA00023136"/>
    </source>
</evidence>
<dbReference type="InterPro" id="IPR013563">
    <property type="entry name" value="Oligopep_ABC_C"/>
</dbReference>
<dbReference type="InterPro" id="IPR027417">
    <property type="entry name" value="P-loop_NTPase"/>
</dbReference>
<protein>
    <submittedName>
        <fullName evidence="9">ABC transporter ATP-binding protein</fullName>
    </submittedName>
</protein>
<keyword evidence="4" id="KW-1003">Cell membrane</keyword>
<dbReference type="GO" id="GO:0005524">
    <property type="term" value="F:ATP binding"/>
    <property type="evidence" value="ECO:0007669"/>
    <property type="project" value="UniProtKB-KW"/>
</dbReference>
<feature type="domain" description="ABC transporter" evidence="8">
    <location>
        <begin position="24"/>
        <end position="272"/>
    </location>
</feature>
<keyword evidence="10" id="KW-1185">Reference proteome</keyword>
<dbReference type="RefSeq" id="WP_220166589.1">
    <property type="nucleotide sequence ID" value="NZ_JAIBOA010000007.1"/>
</dbReference>
<sequence length="356" mass="39526">MTASDETAPAEFAERARPSAFLEVRDLKIHFPTDDGVVKSVDGLSFQLERGRTLGIVGESGSGKSVTSLGILGLHNRQNARVSGEIWLDGQELVGSTPEQVRRLRGRQMAMIFQDPLSSMHPFYTVGKQIIEAYRVHNDVSKAVARKHAIDMLGRVGIPKPDQRVDDYPHQFSGGMRQRAMIAMALSCDPELLIADEPTTALDVTVQAQILDLIRDLQEEFNSAVIMITHDLGVVAELSDDILVMYAGRCVEYAAVEDAFHRPLHPYTWGLLGSMPRLDRERSERLMPIKGSPPSLINVPDGCPFHPRCPYGELTGGKADTERPELRELEPGHKAACHLPLEQRREIWNAEIAPKL</sequence>
<keyword evidence="3" id="KW-0813">Transport</keyword>
<keyword evidence="5" id="KW-0547">Nucleotide-binding</keyword>
<evidence type="ECO:0000256" key="1">
    <source>
        <dbReference type="ARBA" id="ARBA00004202"/>
    </source>
</evidence>
<accession>A0ABS7FSJ2</accession>
<comment type="similarity">
    <text evidence="2">Belongs to the ABC transporter superfamily.</text>
</comment>
<evidence type="ECO:0000256" key="5">
    <source>
        <dbReference type="ARBA" id="ARBA00022741"/>
    </source>
</evidence>
<dbReference type="EMBL" id="JAIBOA010000007">
    <property type="protein sequence ID" value="MBW8483389.1"/>
    <property type="molecule type" value="Genomic_DNA"/>
</dbReference>
<evidence type="ECO:0000256" key="6">
    <source>
        <dbReference type="ARBA" id="ARBA00022840"/>
    </source>
</evidence>
<name>A0ABS7FSJ2_9ACTN</name>